<dbReference type="SUPFAM" id="SSF47031">
    <property type="entry name" value="Second domain of FERM"/>
    <property type="match status" value="2"/>
</dbReference>
<dbReference type="CDD" id="cd17208">
    <property type="entry name" value="FERM_F1_DdMyo7_like"/>
    <property type="match status" value="1"/>
</dbReference>
<accession>A0AA88XUG2</accession>
<dbReference type="AlphaFoldDB" id="A0AA88XUG2"/>
<reference evidence="10" key="1">
    <citation type="submission" date="2019-08" db="EMBL/GenBank/DDBJ databases">
        <title>The improved chromosome-level genome for the pearl oyster Pinctada fucata martensii using PacBio sequencing and Hi-C.</title>
        <authorList>
            <person name="Zheng Z."/>
        </authorList>
    </citation>
    <scope>NUCLEOTIDE SEQUENCE</scope>
    <source>
        <strain evidence="10">ZZ-2019</strain>
        <tissue evidence="10">Adductor muscle</tissue>
    </source>
</reference>
<dbReference type="Gene3D" id="1.25.40.530">
    <property type="entry name" value="MyTH4 domain"/>
    <property type="match status" value="2"/>
</dbReference>
<dbReference type="EMBL" id="VSWD01000009">
    <property type="protein sequence ID" value="KAK3092254.1"/>
    <property type="molecule type" value="Genomic_DNA"/>
</dbReference>
<comment type="similarity">
    <text evidence="2">Belongs to the TRAFAC class myosin-kinesin ATPase superfamily. Myosin family.</text>
</comment>
<keyword evidence="3" id="KW-0963">Cytoplasm</keyword>
<feature type="domain" description="FERM" evidence="7">
    <location>
        <begin position="756"/>
        <end position="1047"/>
    </location>
</feature>
<dbReference type="GO" id="GO:0005856">
    <property type="term" value="C:cytoskeleton"/>
    <property type="evidence" value="ECO:0007669"/>
    <property type="project" value="InterPro"/>
</dbReference>
<feature type="domain" description="FERM" evidence="7">
    <location>
        <begin position="195"/>
        <end position="515"/>
    </location>
</feature>
<keyword evidence="5" id="KW-0067">ATP-binding</keyword>
<dbReference type="PROSITE" id="PS50057">
    <property type="entry name" value="FERM_3"/>
    <property type="match status" value="2"/>
</dbReference>
<dbReference type="InterPro" id="IPR000857">
    <property type="entry name" value="MyTH4_dom"/>
</dbReference>
<evidence type="ECO:0000256" key="3">
    <source>
        <dbReference type="ARBA" id="ARBA00022490"/>
    </source>
</evidence>
<dbReference type="CDD" id="cd14473">
    <property type="entry name" value="FERM_B-lobe"/>
    <property type="match status" value="2"/>
</dbReference>
<dbReference type="Pfam" id="PF00784">
    <property type="entry name" value="MyTH4"/>
    <property type="match status" value="2"/>
</dbReference>
<protein>
    <submittedName>
        <fullName evidence="10">Uncharacterized protein</fullName>
    </submittedName>
</protein>
<evidence type="ECO:0000259" key="8">
    <source>
        <dbReference type="PROSITE" id="PS50200"/>
    </source>
</evidence>
<keyword evidence="11" id="KW-1185">Reference proteome</keyword>
<dbReference type="PROSITE" id="PS50200">
    <property type="entry name" value="RA"/>
    <property type="match status" value="2"/>
</dbReference>
<evidence type="ECO:0000256" key="6">
    <source>
        <dbReference type="ARBA" id="ARBA00023175"/>
    </source>
</evidence>
<comment type="subcellular location">
    <subcellularLocation>
        <location evidence="1">Cytoplasm</location>
    </subcellularLocation>
</comment>
<dbReference type="Pfam" id="PF02174">
    <property type="entry name" value="IRS"/>
    <property type="match status" value="2"/>
</dbReference>
<keyword evidence="4" id="KW-0547">Nucleotide-binding</keyword>
<organism evidence="10 11">
    <name type="scientific">Pinctada imbricata</name>
    <name type="common">Atlantic pearl-oyster</name>
    <name type="synonym">Pinctada martensii</name>
    <dbReference type="NCBI Taxonomy" id="66713"/>
    <lineage>
        <taxon>Eukaryota</taxon>
        <taxon>Metazoa</taxon>
        <taxon>Spiralia</taxon>
        <taxon>Lophotrochozoa</taxon>
        <taxon>Mollusca</taxon>
        <taxon>Bivalvia</taxon>
        <taxon>Autobranchia</taxon>
        <taxon>Pteriomorphia</taxon>
        <taxon>Pterioida</taxon>
        <taxon>Pterioidea</taxon>
        <taxon>Pteriidae</taxon>
        <taxon>Pinctada</taxon>
    </lineage>
</organism>
<dbReference type="SMART" id="SM00295">
    <property type="entry name" value="B41"/>
    <property type="match status" value="2"/>
</dbReference>
<gene>
    <name evidence="10" type="ORF">FSP39_000376</name>
</gene>
<dbReference type="InterPro" id="IPR000159">
    <property type="entry name" value="RA_dom"/>
</dbReference>
<dbReference type="InterPro" id="IPR019749">
    <property type="entry name" value="Band_41_domain"/>
</dbReference>
<keyword evidence="6" id="KW-0505">Motor protein</keyword>
<evidence type="ECO:0000313" key="10">
    <source>
        <dbReference type="EMBL" id="KAK3092254.1"/>
    </source>
</evidence>
<dbReference type="InterPro" id="IPR011993">
    <property type="entry name" value="PH-like_dom_sf"/>
</dbReference>
<dbReference type="PANTHER" id="PTHR46049">
    <property type="entry name" value="AGAP003327-PA"/>
    <property type="match status" value="1"/>
</dbReference>
<dbReference type="InterPro" id="IPR000299">
    <property type="entry name" value="FERM_domain"/>
</dbReference>
<dbReference type="SMART" id="SM00139">
    <property type="entry name" value="MyTH4"/>
    <property type="match status" value="2"/>
</dbReference>
<dbReference type="SUPFAM" id="SSF50729">
    <property type="entry name" value="PH domain-like"/>
    <property type="match status" value="2"/>
</dbReference>
<dbReference type="GO" id="GO:0007165">
    <property type="term" value="P:signal transduction"/>
    <property type="evidence" value="ECO:0007669"/>
    <property type="project" value="InterPro"/>
</dbReference>
<dbReference type="InterPro" id="IPR002404">
    <property type="entry name" value="IRS_PTB"/>
</dbReference>
<dbReference type="InterPro" id="IPR029071">
    <property type="entry name" value="Ubiquitin-like_domsf"/>
</dbReference>
<evidence type="ECO:0000256" key="1">
    <source>
        <dbReference type="ARBA" id="ARBA00004496"/>
    </source>
</evidence>
<dbReference type="SMART" id="SM00314">
    <property type="entry name" value="RA"/>
    <property type="match status" value="2"/>
</dbReference>
<dbReference type="PROSITE" id="PS51016">
    <property type="entry name" value="MYTH4"/>
    <property type="match status" value="2"/>
</dbReference>
<evidence type="ECO:0000259" key="7">
    <source>
        <dbReference type="PROSITE" id="PS50057"/>
    </source>
</evidence>
<evidence type="ECO:0000259" key="9">
    <source>
        <dbReference type="PROSITE" id="PS51016"/>
    </source>
</evidence>
<evidence type="ECO:0000256" key="2">
    <source>
        <dbReference type="ARBA" id="ARBA00008314"/>
    </source>
</evidence>
<dbReference type="PANTHER" id="PTHR46049:SF3">
    <property type="entry name" value="MYOSIN VIIA"/>
    <property type="match status" value="1"/>
</dbReference>
<evidence type="ECO:0000256" key="5">
    <source>
        <dbReference type="ARBA" id="ARBA00022840"/>
    </source>
</evidence>
<dbReference type="InterPro" id="IPR035963">
    <property type="entry name" value="FERM_2"/>
</dbReference>
<name>A0AA88XUG2_PINIB</name>
<evidence type="ECO:0000256" key="4">
    <source>
        <dbReference type="ARBA" id="ARBA00022741"/>
    </source>
</evidence>
<sequence>MLEYAEKHFNDHAKDLGGGTLMKSIRKKRTSAEKEIISKEEMLSFCKNGLIPTSHVHIHDNENVHLACSLFKYIKDELKEDNSLTTLQNYIKSGIERLELRDEIFCQLIRQTRHCPEMPILVQVWTVLCLCTAAFSPSKTLHKYLLSYVKQSCSDSIIGKHALQCHKHLTVPRATARKYPPSTSEIMSTQNLSPLVCKVFFMDGKTKAVSVMPCDTTTEVLENVARRIGLKSVEGWALYEVTSEIERYIRSHEYVCDILASWELSDKQSSQPSKYETVSKKGPKLALGGSDAKIMLRKRVFRHIHDIPNDPVEYRLLYAEAVCKVIRDEFPISDKVALQLAGLQAQVLYSDYQEGKDSRYKEPDQFLCKRIASQYTHNWSRGVSNAHKHYGKGKSELEAMVWYLTCVKQFPMYGCTLFPIAHKGMWSHTSDAMLAINMDGIKFVKARDKSVLHAFKYSEIETITIDPNDNYVTLELKNEVDCQQRCFMFETNQKEDIGHLIASYSPSHASWLKPEYESLKKKTKMTDEEKLKLYEELVRCRRALADSRLMRPVEGANKGFLRQSIRRLTMSKMERLRSSTLGVGQQFDVSFWSYGKSNLKQSLTVLDPALEEHAVKMYNAILIYSGLEEQGKDEHVDMVSLIQSLVQRCLENDQLCNEFFLQLVKQTTDHPEPNSQVNRRSWQLMAVACSCVLPTNSRVQKYLQCHLRKCSLDATSEEGKYARFCHKCLSRSLEQKRRKFPPSIKEVEYIIDRKPIFEKVYFLNGEKRSIEFDSAATVGEIIKTVKTKIGMRSDAECFALYEVIGTSERNMAVDERLSDMLSKWERLGRGFSTKEQKLVFKKRLFIHPYINPLDPMECDLVFHQLTEDIFEKKIPLTIEDAVQLCALKIQSEMDDIKPPEIDYSAVIRILPREMRNHVLCEDIAIAHKSVMELTPNQAVLAFIEHLKRWPLFGASVFEVSQNYTSSLPKSLLLAINQKGVTLLEANTFNVLASYDYSEVVHSSPAIKSIMIVVGHVAKGLKYMFSTNQAFEIAHLIKDYIHELQARFLIASPRNVDNSLVMNRTSAVFFDDFSPTESTLQTLV</sequence>
<dbReference type="Gene3D" id="2.30.29.30">
    <property type="entry name" value="Pleckstrin-homology domain (PH domain)/Phosphotyrosine-binding domain (PTB)"/>
    <property type="match status" value="2"/>
</dbReference>
<dbReference type="Proteomes" id="UP001186944">
    <property type="component" value="Unassembled WGS sequence"/>
</dbReference>
<feature type="domain" description="Ras-associating" evidence="8">
    <location>
        <begin position="759"/>
        <end position="845"/>
    </location>
</feature>
<comment type="caution">
    <text evidence="10">The sequence shown here is derived from an EMBL/GenBank/DDBJ whole genome shotgun (WGS) entry which is preliminary data.</text>
</comment>
<proteinExistence type="inferred from homology"/>
<dbReference type="InterPro" id="IPR038185">
    <property type="entry name" value="MyTH4_dom_sf"/>
</dbReference>
<dbReference type="GO" id="GO:0005737">
    <property type="term" value="C:cytoplasm"/>
    <property type="evidence" value="ECO:0007669"/>
    <property type="project" value="UniProtKB-SubCell"/>
</dbReference>
<dbReference type="GO" id="GO:0005524">
    <property type="term" value="F:ATP binding"/>
    <property type="evidence" value="ECO:0007669"/>
    <property type="project" value="UniProtKB-KW"/>
</dbReference>
<dbReference type="Gene3D" id="1.20.80.10">
    <property type="match status" value="2"/>
</dbReference>
<dbReference type="InterPro" id="IPR019748">
    <property type="entry name" value="FERM_central"/>
</dbReference>
<feature type="domain" description="MyTH4" evidence="9">
    <location>
        <begin position="594"/>
        <end position="751"/>
    </location>
</feature>
<dbReference type="SUPFAM" id="SSF54236">
    <property type="entry name" value="Ubiquitin-like"/>
    <property type="match status" value="2"/>
</dbReference>
<dbReference type="Pfam" id="PF00373">
    <property type="entry name" value="FERM_M"/>
    <property type="match status" value="2"/>
</dbReference>
<dbReference type="InterPro" id="IPR014352">
    <property type="entry name" value="FERM/acyl-CoA-bd_prot_sf"/>
</dbReference>
<feature type="domain" description="MyTH4" evidence="9">
    <location>
        <begin position="46"/>
        <end position="190"/>
    </location>
</feature>
<evidence type="ECO:0000313" key="11">
    <source>
        <dbReference type="Proteomes" id="UP001186944"/>
    </source>
</evidence>
<dbReference type="Gene3D" id="3.10.20.90">
    <property type="entry name" value="Phosphatidylinositol 3-kinase Catalytic Subunit, Chain A, domain 1"/>
    <property type="match status" value="2"/>
</dbReference>
<dbReference type="InterPro" id="IPR051724">
    <property type="entry name" value="Actin_motor_Myosin"/>
</dbReference>
<dbReference type="GO" id="GO:0003779">
    <property type="term" value="F:actin binding"/>
    <property type="evidence" value="ECO:0007669"/>
    <property type="project" value="UniProtKB-KW"/>
</dbReference>
<feature type="domain" description="Ras-associating" evidence="8">
    <location>
        <begin position="193"/>
        <end position="301"/>
    </location>
</feature>
<dbReference type="Pfam" id="PF21989">
    <property type="entry name" value="RA_2"/>
    <property type="match status" value="2"/>
</dbReference>